<keyword evidence="5" id="KW-0653">Protein transport</keyword>
<evidence type="ECO:0000259" key="11">
    <source>
        <dbReference type="PROSITE" id="PS50192"/>
    </source>
</evidence>
<dbReference type="SUPFAM" id="SSF47661">
    <property type="entry name" value="t-snare proteins"/>
    <property type="match status" value="1"/>
</dbReference>
<evidence type="ECO:0000256" key="6">
    <source>
        <dbReference type="ARBA" id="ARBA00022989"/>
    </source>
</evidence>
<dbReference type="InterPro" id="IPR045242">
    <property type="entry name" value="Syntaxin"/>
</dbReference>
<dbReference type="VEuPathDB" id="FungiDB:I7I51_08563"/>
<accession>A0A8A1LZF9</accession>
<evidence type="ECO:0000313" key="13">
    <source>
        <dbReference type="Proteomes" id="UP000663671"/>
    </source>
</evidence>
<keyword evidence="3" id="KW-0813">Transport</keyword>
<keyword evidence="7" id="KW-0333">Golgi apparatus</keyword>
<keyword evidence="4" id="KW-0812">Transmembrane</keyword>
<proteinExistence type="inferred from homology"/>
<evidence type="ECO:0000256" key="1">
    <source>
        <dbReference type="ARBA" id="ARBA00004409"/>
    </source>
</evidence>
<dbReference type="GO" id="GO:0000139">
    <property type="term" value="C:Golgi membrane"/>
    <property type="evidence" value="ECO:0007669"/>
    <property type="project" value="UniProtKB-SubCell"/>
</dbReference>
<comment type="subcellular location">
    <subcellularLocation>
        <location evidence="1">Golgi apparatus membrane</location>
        <topology evidence="1">Single-pass type IV membrane protein</topology>
    </subcellularLocation>
</comment>
<feature type="domain" description="T-SNARE coiled-coil homology" evidence="11">
    <location>
        <begin position="192"/>
        <end position="254"/>
    </location>
</feature>
<sequence>MSGAGLEDDGDAVIEMDLLPPRWVDIQDDVTELLSGIAQKSARLDKLHQKHVLPGFEDEDARKEEEGVIEQLTQEITRAFHDCQRAIQRIETMVKEQKQHGGVSKSDEMMAKNIQISLASRVQEASAGFRKKQSTYLKKLRSLDGMTTPLELAPMHIQNPYMDPSLIESDADKSYSQSTLLQTSQKRVTSNDAAIIQREREINDIARGIIELSDIFRDLQAMIIDQGTMLDRIDFNVERMMVDVKAADKDLTIKNTPPPNSPRGRHVYYSPRKTKTER</sequence>
<dbReference type="GO" id="GO:0048278">
    <property type="term" value="P:vesicle docking"/>
    <property type="evidence" value="ECO:0007669"/>
    <property type="project" value="TreeGrafter"/>
</dbReference>
<dbReference type="CDD" id="cd15845">
    <property type="entry name" value="SNARE_syntaxin16"/>
    <property type="match status" value="1"/>
</dbReference>
<dbReference type="PANTHER" id="PTHR19957">
    <property type="entry name" value="SYNTAXIN"/>
    <property type="match status" value="1"/>
</dbReference>
<evidence type="ECO:0000256" key="10">
    <source>
        <dbReference type="SAM" id="MobiDB-lite"/>
    </source>
</evidence>
<evidence type="ECO:0000256" key="7">
    <source>
        <dbReference type="ARBA" id="ARBA00023034"/>
    </source>
</evidence>
<protein>
    <submittedName>
        <fullName evidence="12">t-SNARE</fullName>
    </submittedName>
</protein>
<keyword evidence="6" id="KW-1133">Transmembrane helix</keyword>
<name>A0A8A1LZF9_AJECA</name>
<dbReference type="SMART" id="SM00397">
    <property type="entry name" value="t_SNARE"/>
    <property type="match status" value="1"/>
</dbReference>
<evidence type="ECO:0000256" key="8">
    <source>
        <dbReference type="ARBA" id="ARBA00023054"/>
    </source>
</evidence>
<dbReference type="Gene3D" id="1.20.58.70">
    <property type="match status" value="1"/>
</dbReference>
<dbReference type="GO" id="GO:0000149">
    <property type="term" value="F:SNARE binding"/>
    <property type="evidence" value="ECO:0007669"/>
    <property type="project" value="TreeGrafter"/>
</dbReference>
<dbReference type="PROSITE" id="PS00914">
    <property type="entry name" value="SYNTAXIN"/>
    <property type="match status" value="1"/>
</dbReference>
<gene>
    <name evidence="12" type="primary">TLG2</name>
    <name evidence="12" type="ORF">I7I51_08563</name>
</gene>
<dbReference type="OrthoDB" id="10251371at2759"/>
<feature type="region of interest" description="Disordered" evidence="10">
    <location>
        <begin position="251"/>
        <end position="278"/>
    </location>
</feature>
<evidence type="ECO:0000256" key="5">
    <source>
        <dbReference type="ARBA" id="ARBA00022927"/>
    </source>
</evidence>
<dbReference type="FunFam" id="1.20.58.70:FF:000021">
    <property type="entry name" value="SNARE complex subunit (Tlg2)"/>
    <property type="match status" value="1"/>
</dbReference>
<organism evidence="12 13">
    <name type="scientific">Ajellomyces capsulatus</name>
    <name type="common">Darling's disease fungus</name>
    <name type="synonym">Histoplasma capsulatum</name>
    <dbReference type="NCBI Taxonomy" id="5037"/>
    <lineage>
        <taxon>Eukaryota</taxon>
        <taxon>Fungi</taxon>
        <taxon>Dikarya</taxon>
        <taxon>Ascomycota</taxon>
        <taxon>Pezizomycotina</taxon>
        <taxon>Eurotiomycetes</taxon>
        <taxon>Eurotiomycetidae</taxon>
        <taxon>Onygenales</taxon>
        <taxon>Ajellomycetaceae</taxon>
        <taxon>Histoplasma</taxon>
    </lineage>
</organism>
<evidence type="ECO:0000256" key="4">
    <source>
        <dbReference type="ARBA" id="ARBA00022692"/>
    </source>
</evidence>
<dbReference type="PROSITE" id="PS50192">
    <property type="entry name" value="T_SNARE"/>
    <property type="match status" value="1"/>
</dbReference>
<keyword evidence="8" id="KW-0175">Coiled coil</keyword>
<keyword evidence="9" id="KW-0472">Membrane</keyword>
<comment type="similarity">
    <text evidence="2">Belongs to the syntaxin family.</text>
</comment>
<dbReference type="GO" id="GO:0006886">
    <property type="term" value="P:intracellular protein transport"/>
    <property type="evidence" value="ECO:0007669"/>
    <property type="project" value="InterPro"/>
</dbReference>
<dbReference type="GO" id="GO:0031201">
    <property type="term" value="C:SNARE complex"/>
    <property type="evidence" value="ECO:0007669"/>
    <property type="project" value="TreeGrafter"/>
</dbReference>
<reference evidence="12" key="1">
    <citation type="submission" date="2021-01" db="EMBL/GenBank/DDBJ databases">
        <title>Chromosome-level genome assembly of a human fungal pathogen reveals clustering of transcriptionally co-regulated genes.</title>
        <authorList>
            <person name="Voorhies M."/>
            <person name="Cohen S."/>
            <person name="Shea T.P."/>
            <person name="Petrus S."/>
            <person name="Munoz J.F."/>
            <person name="Poplawski S."/>
            <person name="Goldman W.E."/>
            <person name="Michael T."/>
            <person name="Cuomo C.A."/>
            <person name="Sil A."/>
            <person name="Beyhan S."/>
        </authorList>
    </citation>
    <scope>NUCLEOTIDE SEQUENCE</scope>
    <source>
        <strain evidence="12">WU24</strain>
    </source>
</reference>
<dbReference type="PANTHER" id="PTHR19957:SF83">
    <property type="entry name" value="SYNTAXIN-16"/>
    <property type="match status" value="1"/>
</dbReference>
<dbReference type="GO" id="GO:0005484">
    <property type="term" value="F:SNAP receptor activity"/>
    <property type="evidence" value="ECO:0007669"/>
    <property type="project" value="InterPro"/>
</dbReference>
<evidence type="ECO:0000256" key="3">
    <source>
        <dbReference type="ARBA" id="ARBA00022448"/>
    </source>
</evidence>
<evidence type="ECO:0000256" key="2">
    <source>
        <dbReference type="ARBA" id="ARBA00009063"/>
    </source>
</evidence>
<dbReference type="Proteomes" id="UP000663671">
    <property type="component" value="Chromosome 2"/>
</dbReference>
<dbReference type="InterPro" id="IPR010989">
    <property type="entry name" value="SNARE"/>
</dbReference>
<dbReference type="GO" id="GO:0006906">
    <property type="term" value="P:vesicle fusion"/>
    <property type="evidence" value="ECO:0007669"/>
    <property type="project" value="TreeGrafter"/>
</dbReference>
<evidence type="ECO:0000313" key="12">
    <source>
        <dbReference type="EMBL" id="QSS59131.1"/>
    </source>
</evidence>
<dbReference type="InterPro" id="IPR006012">
    <property type="entry name" value="Syntaxin/epimorphin_CS"/>
</dbReference>
<dbReference type="AlphaFoldDB" id="A0A8A1LZF9"/>
<evidence type="ECO:0000256" key="9">
    <source>
        <dbReference type="ARBA" id="ARBA00023136"/>
    </source>
</evidence>
<dbReference type="InterPro" id="IPR000727">
    <property type="entry name" value="T_SNARE_dom"/>
</dbReference>
<dbReference type="EMBL" id="CP069109">
    <property type="protein sequence ID" value="QSS59131.1"/>
    <property type="molecule type" value="Genomic_DNA"/>
</dbReference>